<protein>
    <submittedName>
        <fullName evidence="1">Uncharacterized protein</fullName>
    </submittedName>
</protein>
<reference evidence="1 2" key="1">
    <citation type="submission" date="2020-04" db="EMBL/GenBank/DDBJ databases">
        <authorList>
            <person name="De Canck E."/>
        </authorList>
    </citation>
    <scope>NUCLEOTIDE SEQUENCE [LARGE SCALE GENOMIC DNA]</scope>
    <source>
        <strain evidence="1 2">LMG 28138</strain>
    </source>
</reference>
<sequence>MPLKVSLDLNASYVNALYCETVARPARSLAEDTQKAAGGSPQSSQEQWRVRRFIIASPGGLAYGSAS</sequence>
<accession>A0A6S7BVA2</accession>
<proteinExistence type="predicted"/>
<gene>
    <name evidence="1" type="ORF">LMG28138_05445</name>
</gene>
<dbReference type="EMBL" id="CADIKM010000060">
    <property type="protein sequence ID" value="CAB3804022.1"/>
    <property type="molecule type" value="Genomic_DNA"/>
</dbReference>
<name>A0A6S7BVA2_9BURK</name>
<organism evidence="1 2">
    <name type="scientific">Pararobbsia alpina</name>
    <dbReference type="NCBI Taxonomy" id="621374"/>
    <lineage>
        <taxon>Bacteria</taxon>
        <taxon>Pseudomonadati</taxon>
        <taxon>Pseudomonadota</taxon>
        <taxon>Betaproteobacteria</taxon>
        <taxon>Burkholderiales</taxon>
        <taxon>Burkholderiaceae</taxon>
        <taxon>Pararobbsia</taxon>
    </lineage>
</organism>
<keyword evidence="2" id="KW-1185">Reference proteome</keyword>
<dbReference type="AlphaFoldDB" id="A0A6S7BVA2"/>
<evidence type="ECO:0000313" key="2">
    <source>
        <dbReference type="Proteomes" id="UP000494115"/>
    </source>
</evidence>
<dbReference type="Proteomes" id="UP000494115">
    <property type="component" value="Unassembled WGS sequence"/>
</dbReference>
<evidence type="ECO:0000313" key="1">
    <source>
        <dbReference type="EMBL" id="CAB3804022.1"/>
    </source>
</evidence>